<dbReference type="Pfam" id="PF05649">
    <property type="entry name" value="Peptidase_M13_N"/>
    <property type="match status" value="1"/>
</dbReference>
<dbReference type="InterPro" id="IPR042089">
    <property type="entry name" value="Peptidase_M13_dom_2"/>
</dbReference>
<dbReference type="InterPro" id="IPR008753">
    <property type="entry name" value="Peptidase_M13_N"/>
</dbReference>
<sequence>TASDKTKLMYQTCLKATKNSNNSEGLLKLSSSISETLKSVNTKNSDDPICAKKSVCKHFSKALADLHLRSEKTLFSSRILDFVRTGKYKQEKVLSLMQPKFVGGYRQSEKTKNCHLEEDEIDFDDIVYDDKDDHDKKSFSRFHRIAELTQKRVSNSDLKKLVKFEKSLDKYRVDPNDIGKNMKMLEGNSKFYSVAKLNSHFGKILDFNNYLKQLFGKKSSDFDGKNVMVICPTYFSALNKILAEESGRIVKLYAKMSAFVSFNSKFPAVLSKKDQKLFGLKNLFDCAYLTEAALPHSANKMFLNGIELDNKV</sequence>
<evidence type="ECO:0000313" key="2">
    <source>
        <dbReference type="EMBL" id="MES1922405.1"/>
    </source>
</evidence>
<reference evidence="2 3" key="1">
    <citation type="journal article" date="2024" name="BMC Biol.">
        <title>Comparative genomics of Ascetosporea gives new insight into the evolutionary basis for animal parasitism in Rhizaria.</title>
        <authorList>
            <person name="Hiltunen Thoren M."/>
            <person name="Onut-Brannstrom I."/>
            <person name="Alfjorden A."/>
            <person name="Peckova H."/>
            <person name="Swords F."/>
            <person name="Hooper C."/>
            <person name="Holzer A.S."/>
            <person name="Bass D."/>
            <person name="Burki F."/>
        </authorList>
    </citation>
    <scope>NUCLEOTIDE SEQUENCE [LARGE SCALE GENOMIC DNA]</scope>
    <source>
        <strain evidence="2">20-A016</strain>
    </source>
</reference>
<keyword evidence="3" id="KW-1185">Reference proteome</keyword>
<accession>A0ABV2ARV3</accession>
<evidence type="ECO:0000313" key="3">
    <source>
        <dbReference type="Proteomes" id="UP001439008"/>
    </source>
</evidence>
<protein>
    <recommendedName>
        <fullName evidence="1">Peptidase M13 N-terminal domain-containing protein</fullName>
    </recommendedName>
</protein>
<comment type="caution">
    <text evidence="2">The sequence shown here is derived from an EMBL/GenBank/DDBJ whole genome shotgun (WGS) entry which is preliminary data.</text>
</comment>
<evidence type="ECO:0000259" key="1">
    <source>
        <dbReference type="Pfam" id="PF05649"/>
    </source>
</evidence>
<gene>
    <name evidence="2" type="ORF">MHBO_003918</name>
</gene>
<feature type="domain" description="Peptidase M13 N-terminal" evidence="1">
    <location>
        <begin position="3"/>
        <end position="302"/>
    </location>
</feature>
<organism evidence="2 3">
    <name type="scientific">Bonamia ostreae</name>
    <dbReference type="NCBI Taxonomy" id="126728"/>
    <lineage>
        <taxon>Eukaryota</taxon>
        <taxon>Sar</taxon>
        <taxon>Rhizaria</taxon>
        <taxon>Endomyxa</taxon>
        <taxon>Ascetosporea</taxon>
        <taxon>Haplosporida</taxon>
        <taxon>Bonamia</taxon>
    </lineage>
</organism>
<proteinExistence type="predicted"/>
<feature type="non-terminal residue" evidence="2">
    <location>
        <position position="312"/>
    </location>
</feature>
<name>A0ABV2ARV3_9EUKA</name>
<dbReference type="Proteomes" id="UP001439008">
    <property type="component" value="Unassembled WGS sequence"/>
</dbReference>
<dbReference type="EMBL" id="JBDODL010002737">
    <property type="protein sequence ID" value="MES1922405.1"/>
    <property type="molecule type" value="Genomic_DNA"/>
</dbReference>
<dbReference type="SUPFAM" id="SSF55486">
    <property type="entry name" value="Metalloproteases ('zincins'), catalytic domain"/>
    <property type="match status" value="1"/>
</dbReference>
<dbReference type="Gene3D" id="1.10.1380.10">
    <property type="entry name" value="Neutral endopeptidase , domain2"/>
    <property type="match status" value="1"/>
</dbReference>
<feature type="non-terminal residue" evidence="2">
    <location>
        <position position="1"/>
    </location>
</feature>